<keyword evidence="3" id="KW-1185">Reference proteome</keyword>
<proteinExistence type="predicted"/>
<feature type="transmembrane region" description="Helical" evidence="1">
    <location>
        <begin position="17"/>
        <end position="35"/>
    </location>
</feature>
<organism evidence="2 3">
    <name type="scientific">Chlorovirus heliozoae</name>
    <dbReference type="NCBI Taxonomy" id="322019"/>
    <lineage>
        <taxon>Viruses</taxon>
        <taxon>Varidnaviria</taxon>
        <taxon>Bamfordvirae</taxon>
        <taxon>Nucleocytoviricota</taxon>
        <taxon>Megaviricetes</taxon>
        <taxon>Algavirales</taxon>
        <taxon>Phycodnaviridae</taxon>
        <taxon>Chlorovirus</taxon>
    </lineage>
</organism>
<dbReference type="GeneID" id="5470172"/>
<evidence type="ECO:0000313" key="2">
    <source>
        <dbReference type="EMBL" id="ABT16684.1"/>
    </source>
</evidence>
<keyword evidence="1" id="KW-1133">Transmembrane helix</keyword>
<sequence>MILVFIHTFCQYVINDIYILIASMSLTHIASVAVFSRMTSSFSSAAASACSFSARSFVKDEIFMPSR</sequence>
<reference evidence="2 3" key="1">
    <citation type="submission" date="2006-09" db="EMBL/GenBank/DDBJ databases">
        <title>Sequence and annotation of the 288-kb ATCV-1 virus that infects an endosymbiotic Chlorella strain of the heliozoon Acanthocystis turfacea.</title>
        <authorList>
            <person name="Fitzgerald L.A."/>
            <person name="Graves M.V."/>
            <person name="Li X."/>
            <person name="Pfitzner A.J.P."/>
            <person name="Hartigan J."/>
            <person name="Van Etten J.L."/>
        </authorList>
    </citation>
    <scope>NUCLEOTIDE SEQUENCE [LARGE SCALE GENOMIC DNA]</scope>
    <source>
        <strain evidence="2 3">ATCV-1</strain>
    </source>
</reference>
<dbReference type="RefSeq" id="YP_001427031.1">
    <property type="nucleotide sequence ID" value="NC_008724.1"/>
</dbReference>
<dbReference type="KEGG" id="vg:5470172"/>
<protein>
    <submittedName>
        <fullName evidence="2">Uncharacterized protein z550R</fullName>
    </submittedName>
</protein>
<name>A7K9G0_9PHYC</name>
<accession>A7K9G0</accession>
<evidence type="ECO:0000313" key="3">
    <source>
        <dbReference type="Proteomes" id="UP000202420"/>
    </source>
</evidence>
<gene>
    <name evidence="2" type="primary">z550R</name>
    <name evidence="2" type="ORF">ATCV1_z550R</name>
</gene>
<dbReference type="Proteomes" id="UP000202420">
    <property type="component" value="Segment"/>
</dbReference>
<evidence type="ECO:0000256" key="1">
    <source>
        <dbReference type="SAM" id="Phobius"/>
    </source>
</evidence>
<dbReference type="EMBL" id="EF101928">
    <property type="protein sequence ID" value="ABT16684.1"/>
    <property type="molecule type" value="Genomic_DNA"/>
</dbReference>
<keyword evidence="1" id="KW-0812">Transmembrane</keyword>
<keyword evidence="1" id="KW-0472">Membrane</keyword>